<proteinExistence type="predicted"/>
<evidence type="ECO:0000256" key="7">
    <source>
        <dbReference type="SAM" id="MobiDB-lite"/>
    </source>
</evidence>
<evidence type="ECO:0000313" key="9">
    <source>
        <dbReference type="EMBL" id="MCD7459156.1"/>
    </source>
</evidence>
<name>A0ABS8SJX3_DATST</name>
<reference evidence="9 10" key="1">
    <citation type="journal article" date="2021" name="BMC Genomics">
        <title>Datura genome reveals duplications of psychoactive alkaloid biosynthetic genes and high mutation rate following tissue culture.</title>
        <authorList>
            <person name="Rajewski A."/>
            <person name="Carter-House D."/>
            <person name="Stajich J."/>
            <person name="Litt A."/>
        </authorList>
    </citation>
    <scope>NUCLEOTIDE SEQUENCE [LARGE SCALE GENOMIC DNA]</scope>
    <source>
        <strain evidence="9">AR-01</strain>
    </source>
</reference>
<dbReference type="PROSITE" id="PS50845">
    <property type="entry name" value="RETICULON"/>
    <property type="match status" value="1"/>
</dbReference>
<keyword evidence="5 6" id="KW-0472">Membrane</keyword>
<evidence type="ECO:0000256" key="5">
    <source>
        <dbReference type="ARBA" id="ARBA00023136"/>
    </source>
</evidence>
<protein>
    <recommendedName>
        <fullName evidence="6">Reticulon-like protein</fullName>
    </recommendedName>
</protein>
<evidence type="ECO:0000256" key="1">
    <source>
        <dbReference type="ARBA" id="ARBA00004477"/>
    </source>
</evidence>
<evidence type="ECO:0000256" key="2">
    <source>
        <dbReference type="ARBA" id="ARBA00022692"/>
    </source>
</evidence>
<feature type="transmembrane region" description="Helical" evidence="6">
    <location>
        <begin position="172"/>
        <end position="190"/>
    </location>
</feature>
<comment type="subcellular location">
    <subcellularLocation>
        <location evidence="1 6">Endoplasmic reticulum membrane</location>
        <topology evidence="1 6">Multi-pass membrane protein</topology>
    </subcellularLocation>
</comment>
<comment type="caution">
    <text evidence="9">The sequence shown here is derived from an EMBL/GenBank/DDBJ whole genome shotgun (WGS) entry which is preliminary data.</text>
</comment>
<gene>
    <name evidence="9" type="ORF">HAX54_040225</name>
</gene>
<feature type="transmembrane region" description="Helical" evidence="6">
    <location>
        <begin position="149"/>
        <end position="166"/>
    </location>
</feature>
<dbReference type="PANTHER" id="PTHR10994">
    <property type="entry name" value="RETICULON"/>
    <property type="match status" value="1"/>
</dbReference>
<evidence type="ECO:0000259" key="8">
    <source>
        <dbReference type="PROSITE" id="PS50845"/>
    </source>
</evidence>
<organism evidence="9 10">
    <name type="scientific">Datura stramonium</name>
    <name type="common">Jimsonweed</name>
    <name type="synonym">Common thornapple</name>
    <dbReference type="NCBI Taxonomy" id="4076"/>
    <lineage>
        <taxon>Eukaryota</taxon>
        <taxon>Viridiplantae</taxon>
        <taxon>Streptophyta</taxon>
        <taxon>Embryophyta</taxon>
        <taxon>Tracheophyta</taxon>
        <taxon>Spermatophyta</taxon>
        <taxon>Magnoliopsida</taxon>
        <taxon>eudicotyledons</taxon>
        <taxon>Gunneridae</taxon>
        <taxon>Pentapetalae</taxon>
        <taxon>asterids</taxon>
        <taxon>lamiids</taxon>
        <taxon>Solanales</taxon>
        <taxon>Solanaceae</taxon>
        <taxon>Solanoideae</taxon>
        <taxon>Datureae</taxon>
        <taxon>Datura</taxon>
    </lineage>
</organism>
<dbReference type="InterPro" id="IPR003388">
    <property type="entry name" value="Reticulon"/>
</dbReference>
<dbReference type="EMBL" id="JACEIK010000565">
    <property type="protein sequence ID" value="MCD7459156.1"/>
    <property type="molecule type" value="Genomic_DNA"/>
</dbReference>
<dbReference type="Proteomes" id="UP000823775">
    <property type="component" value="Unassembled WGS sequence"/>
</dbReference>
<keyword evidence="10" id="KW-1185">Reference proteome</keyword>
<dbReference type="PANTHER" id="PTHR10994:SF145">
    <property type="entry name" value="RETICULON-LIKE PROTEIN B13"/>
    <property type="match status" value="1"/>
</dbReference>
<evidence type="ECO:0000256" key="6">
    <source>
        <dbReference type="RuleBase" id="RU363132"/>
    </source>
</evidence>
<keyword evidence="4 6" id="KW-1133">Transmembrane helix</keyword>
<feature type="domain" description="Reticulon" evidence="8">
    <location>
        <begin position="47"/>
        <end position="255"/>
    </location>
</feature>
<feature type="transmembrane region" description="Helical" evidence="6">
    <location>
        <begin position="58"/>
        <end position="77"/>
    </location>
</feature>
<accession>A0ABS8SJX3</accession>
<dbReference type="Pfam" id="PF02453">
    <property type="entry name" value="Reticulon"/>
    <property type="match status" value="1"/>
</dbReference>
<feature type="transmembrane region" description="Helical" evidence="6">
    <location>
        <begin position="83"/>
        <end position="105"/>
    </location>
</feature>
<sequence length="256" mass="28985">MQSTSTESPPPSPAGKVGNNSESNLQTSTDSPIPSPARDVGNNTDIVRDVILWKRKSYSVATLLAATAIWLALDVYGLTFITLGSWIAMFIVAFIFFWGCIHMLLGKEPLDMSRMYISDESAVEAGTKLREWVERSLRFLLSVSTEREWFVFAGTVASLALLSFVASHFDLLTLLYVGVVVGLTVPVVYVKNEDRIKDWGQRIRVRCHTYYSTTAERCRTYYSAAAERCRTYYSDTVERMKKMKSKLQDKKKKKTE</sequence>
<keyword evidence="2 6" id="KW-0812">Transmembrane</keyword>
<keyword evidence="3 6" id="KW-0256">Endoplasmic reticulum</keyword>
<evidence type="ECO:0000313" key="10">
    <source>
        <dbReference type="Proteomes" id="UP000823775"/>
    </source>
</evidence>
<evidence type="ECO:0000256" key="4">
    <source>
        <dbReference type="ARBA" id="ARBA00022989"/>
    </source>
</evidence>
<evidence type="ECO:0000256" key="3">
    <source>
        <dbReference type="ARBA" id="ARBA00022824"/>
    </source>
</evidence>
<feature type="region of interest" description="Disordered" evidence="7">
    <location>
        <begin position="1"/>
        <end position="40"/>
    </location>
</feature>
<dbReference type="InterPro" id="IPR045064">
    <property type="entry name" value="Reticulon-like"/>
</dbReference>
<feature type="compositionally biased region" description="Polar residues" evidence="7">
    <location>
        <begin position="18"/>
        <end position="32"/>
    </location>
</feature>